<dbReference type="EC" id="2.1.1.207" evidence="6"/>
<comment type="subcellular location">
    <subcellularLocation>
        <location evidence="6">Cytoplasm</location>
    </subcellularLocation>
</comment>
<dbReference type="GO" id="GO:0002130">
    <property type="term" value="P:wobble position ribose methylation"/>
    <property type="evidence" value="ECO:0007669"/>
    <property type="project" value="TreeGrafter"/>
</dbReference>
<feature type="domain" description="tRNA/rRNA methyltransferase SpoU type" evidence="8">
    <location>
        <begin position="7"/>
        <end position="146"/>
    </location>
</feature>
<feature type="binding site" evidence="6 7">
    <location>
        <position position="85"/>
    </location>
    <ligand>
        <name>S-adenosyl-L-methionine</name>
        <dbReference type="ChEBI" id="CHEBI:59789"/>
    </ligand>
</feature>
<dbReference type="EMBL" id="FYDG01000008">
    <property type="protein sequence ID" value="SNB76888.1"/>
    <property type="molecule type" value="Genomic_DNA"/>
</dbReference>
<comment type="function">
    <text evidence="6">Methylates the ribose at the nucleotide 34 wobble position in the two leucyl isoacceptors tRNA(Leu)(CmAA) and tRNA(Leu)(cmnm5UmAA). Catalyzes the methyl transfer from S-adenosyl-L-methionine to the 2'-OH of the wobble nucleotide.</text>
</comment>
<protein>
    <recommendedName>
        <fullName evidence="6">tRNA (cytidine(34)-2'-O)-methyltransferase</fullName>
        <ecNumber evidence="6">2.1.1.207</ecNumber>
    </recommendedName>
    <alternativeName>
        <fullName evidence="6">tRNA (cytidine/uridine-2'-O-)-methyltransferase TrmL</fullName>
    </alternativeName>
</protein>
<keyword evidence="1 6" id="KW-0963">Cytoplasm</keyword>
<feature type="binding site" evidence="6 7">
    <location>
        <position position="107"/>
    </location>
    <ligand>
        <name>S-adenosyl-L-methionine</name>
        <dbReference type="ChEBI" id="CHEBI:59789"/>
    </ligand>
</feature>
<dbReference type="AlphaFoldDB" id="A0A212RW32"/>
<gene>
    <name evidence="6" type="primary">trmL</name>
    <name evidence="9" type="ORF">SAMN06265338_10842</name>
</gene>
<feature type="binding site" evidence="6 7">
    <location>
        <position position="127"/>
    </location>
    <ligand>
        <name>S-adenosyl-L-methionine</name>
        <dbReference type="ChEBI" id="CHEBI:59789"/>
    </ligand>
</feature>
<dbReference type="PANTHER" id="PTHR42971:SF1">
    <property type="entry name" value="TRNA (CYTIDINE(34)-2'-O)-METHYLTRANSFERASE"/>
    <property type="match status" value="1"/>
</dbReference>
<evidence type="ECO:0000256" key="2">
    <source>
        <dbReference type="ARBA" id="ARBA00022603"/>
    </source>
</evidence>
<name>A0A212RW32_RHOAC</name>
<dbReference type="GO" id="GO:0003723">
    <property type="term" value="F:RNA binding"/>
    <property type="evidence" value="ECO:0007669"/>
    <property type="project" value="InterPro"/>
</dbReference>
<dbReference type="PANTHER" id="PTHR42971">
    <property type="entry name" value="TRNA (CYTIDINE(34)-2'-O)-METHYLTRANSFERASE"/>
    <property type="match status" value="1"/>
</dbReference>
<comment type="subunit">
    <text evidence="6">Homodimer.</text>
</comment>
<proteinExistence type="inferred from homology"/>
<dbReference type="CDD" id="cd18094">
    <property type="entry name" value="SpoU-like_TrmL"/>
    <property type="match status" value="1"/>
</dbReference>
<evidence type="ECO:0000256" key="5">
    <source>
        <dbReference type="ARBA" id="ARBA00022694"/>
    </source>
</evidence>
<dbReference type="InterPro" id="IPR001537">
    <property type="entry name" value="SpoU_MeTrfase"/>
</dbReference>
<keyword evidence="10" id="KW-1185">Reference proteome</keyword>
<dbReference type="GO" id="GO:0141102">
    <property type="term" value="F:tRNA (5-carboxymethylaminomethyluridine(34)-2'-O)-methyltransferase activity"/>
    <property type="evidence" value="ECO:0007669"/>
    <property type="project" value="RHEA"/>
</dbReference>
<evidence type="ECO:0000256" key="4">
    <source>
        <dbReference type="ARBA" id="ARBA00022691"/>
    </source>
</evidence>
<dbReference type="InterPro" id="IPR016914">
    <property type="entry name" value="TrmL"/>
</dbReference>
<dbReference type="Proteomes" id="UP000198418">
    <property type="component" value="Unassembled WGS sequence"/>
</dbReference>
<dbReference type="RefSeq" id="WP_088521534.1">
    <property type="nucleotide sequence ID" value="NZ_FYDG01000008.1"/>
</dbReference>
<evidence type="ECO:0000259" key="8">
    <source>
        <dbReference type="Pfam" id="PF00588"/>
    </source>
</evidence>
<dbReference type="SUPFAM" id="SSF75217">
    <property type="entry name" value="alpha/beta knot"/>
    <property type="match status" value="1"/>
</dbReference>
<evidence type="ECO:0000313" key="10">
    <source>
        <dbReference type="Proteomes" id="UP000198418"/>
    </source>
</evidence>
<comment type="catalytic activity">
    <reaction evidence="6">
        <text>cytidine(34) in tRNA + S-adenosyl-L-methionine = 2'-O-methylcytidine(34) in tRNA + S-adenosyl-L-homocysteine + H(+)</text>
        <dbReference type="Rhea" id="RHEA:43084"/>
        <dbReference type="Rhea" id="RHEA-COMP:10331"/>
        <dbReference type="Rhea" id="RHEA-COMP:10332"/>
        <dbReference type="ChEBI" id="CHEBI:15378"/>
        <dbReference type="ChEBI" id="CHEBI:57856"/>
        <dbReference type="ChEBI" id="CHEBI:59789"/>
        <dbReference type="ChEBI" id="CHEBI:74495"/>
        <dbReference type="ChEBI" id="CHEBI:82748"/>
        <dbReference type="EC" id="2.1.1.207"/>
    </reaction>
</comment>
<dbReference type="HAMAP" id="MF_01885">
    <property type="entry name" value="tRNA_methyltr_TrmL"/>
    <property type="match status" value="1"/>
</dbReference>
<dbReference type="Pfam" id="PF00588">
    <property type="entry name" value="SpoU_methylase"/>
    <property type="match status" value="1"/>
</dbReference>
<dbReference type="Gene3D" id="3.40.1280.10">
    <property type="match status" value="1"/>
</dbReference>
<comment type="catalytic activity">
    <reaction evidence="6">
        <text>5-carboxymethylaminomethyluridine(34) in tRNA(Leu) + S-adenosyl-L-methionine = 5-carboxymethylaminomethyl-2'-O-methyluridine(34) in tRNA(Leu) + S-adenosyl-L-homocysteine + H(+)</text>
        <dbReference type="Rhea" id="RHEA:43088"/>
        <dbReference type="Rhea" id="RHEA-COMP:10333"/>
        <dbReference type="Rhea" id="RHEA-COMP:10334"/>
        <dbReference type="ChEBI" id="CHEBI:15378"/>
        <dbReference type="ChEBI" id="CHEBI:57856"/>
        <dbReference type="ChEBI" id="CHEBI:59789"/>
        <dbReference type="ChEBI" id="CHEBI:74508"/>
        <dbReference type="ChEBI" id="CHEBI:74511"/>
        <dbReference type="EC" id="2.1.1.207"/>
    </reaction>
</comment>
<comment type="similarity">
    <text evidence="6">Belongs to the class IV-like SAM-binding methyltransferase superfamily. RNA methyltransferase TrmH family. TrmL subfamily.</text>
</comment>
<evidence type="ECO:0000256" key="1">
    <source>
        <dbReference type="ARBA" id="ARBA00022490"/>
    </source>
</evidence>
<evidence type="ECO:0000256" key="7">
    <source>
        <dbReference type="PIRSR" id="PIRSR029256-1"/>
    </source>
</evidence>
<dbReference type="PIRSF" id="PIRSF029256">
    <property type="entry name" value="SpoU_TrmH_prd"/>
    <property type="match status" value="1"/>
</dbReference>
<evidence type="ECO:0000313" key="9">
    <source>
        <dbReference type="EMBL" id="SNB76888.1"/>
    </source>
</evidence>
<evidence type="ECO:0000256" key="3">
    <source>
        <dbReference type="ARBA" id="ARBA00022679"/>
    </source>
</evidence>
<sequence>MPDTFPLCLALCQPDIPQNAGTMLRLCACLGLEAALIEPAAFPLTDRHFRRAGLDYLDQVMMRRHLSFRAFEQWRATNGRRLLLLSTHAATPYTAFAFQPGDIVMVGRESAGAPDEVHRAADARLRIPLRAGLRSLNVAVAAGMVLGEALRQIGGFPEGEVFDDAIGPAQG</sequence>
<organism evidence="9 10">
    <name type="scientific">Rhodoblastus acidophilus</name>
    <name type="common">Rhodopseudomonas acidophila</name>
    <dbReference type="NCBI Taxonomy" id="1074"/>
    <lineage>
        <taxon>Bacteria</taxon>
        <taxon>Pseudomonadati</taxon>
        <taxon>Pseudomonadota</taxon>
        <taxon>Alphaproteobacteria</taxon>
        <taxon>Hyphomicrobiales</taxon>
        <taxon>Rhodoblastaceae</taxon>
        <taxon>Rhodoblastus</taxon>
    </lineage>
</organism>
<keyword evidence="5 6" id="KW-0819">tRNA processing</keyword>
<dbReference type="InterPro" id="IPR029026">
    <property type="entry name" value="tRNA_m1G_MTases_N"/>
</dbReference>
<keyword evidence="3 6" id="KW-0808">Transferase</keyword>
<dbReference type="GO" id="GO:0141098">
    <property type="term" value="F:tRNA (cytidine(34)-2'-O)-methyltransferase activity"/>
    <property type="evidence" value="ECO:0007669"/>
    <property type="project" value="RHEA"/>
</dbReference>
<keyword evidence="2 6" id="KW-0489">Methyltransferase</keyword>
<evidence type="ECO:0000256" key="6">
    <source>
        <dbReference type="HAMAP-Rule" id="MF_01885"/>
    </source>
</evidence>
<dbReference type="InterPro" id="IPR029028">
    <property type="entry name" value="Alpha/beta_knot_MTases"/>
</dbReference>
<reference evidence="10" key="1">
    <citation type="submission" date="2017-06" db="EMBL/GenBank/DDBJ databases">
        <authorList>
            <person name="Varghese N."/>
            <person name="Submissions S."/>
        </authorList>
    </citation>
    <scope>NUCLEOTIDE SEQUENCE [LARGE SCALE GENOMIC DNA]</scope>
    <source>
        <strain evidence="10">DSM 137</strain>
    </source>
</reference>
<dbReference type="OrthoDB" id="9789043at2"/>
<accession>A0A212RW32</accession>
<keyword evidence="4 6" id="KW-0949">S-adenosyl-L-methionine</keyword>
<dbReference type="GO" id="GO:0005737">
    <property type="term" value="C:cytoplasm"/>
    <property type="evidence" value="ECO:0007669"/>
    <property type="project" value="UniProtKB-SubCell"/>
</dbReference>
<feature type="binding site" evidence="6 7">
    <location>
        <position position="135"/>
    </location>
    <ligand>
        <name>S-adenosyl-L-methionine</name>
        <dbReference type="ChEBI" id="CHEBI:59789"/>
    </ligand>
</feature>